<dbReference type="InterPro" id="IPR027417">
    <property type="entry name" value="P-loop_NTPase"/>
</dbReference>
<protein>
    <recommendedName>
        <fullName evidence="4">CobQ/CobB/MinD/ParA nucleotide binding domain-containing protein</fullName>
    </recommendedName>
</protein>
<evidence type="ECO:0000313" key="3">
    <source>
        <dbReference type="Proteomes" id="UP000236333"/>
    </source>
</evidence>
<dbReference type="AlphaFoldDB" id="A0A2J8A196"/>
<dbReference type="Gene3D" id="3.40.50.300">
    <property type="entry name" value="P-loop containing nucleotide triphosphate hydrolases"/>
    <property type="match status" value="1"/>
</dbReference>
<gene>
    <name evidence="2" type="ORF">TSOC_007357</name>
</gene>
<dbReference type="EMBL" id="PGGS01000245">
    <property type="protein sequence ID" value="PNH06290.1"/>
    <property type="molecule type" value="Genomic_DNA"/>
</dbReference>
<organism evidence="2 3">
    <name type="scientific">Tetrabaena socialis</name>
    <dbReference type="NCBI Taxonomy" id="47790"/>
    <lineage>
        <taxon>Eukaryota</taxon>
        <taxon>Viridiplantae</taxon>
        <taxon>Chlorophyta</taxon>
        <taxon>core chlorophytes</taxon>
        <taxon>Chlorophyceae</taxon>
        <taxon>CS clade</taxon>
        <taxon>Chlamydomonadales</taxon>
        <taxon>Tetrabaenaceae</taxon>
        <taxon>Tetrabaena</taxon>
    </lineage>
</organism>
<name>A0A2J8A196_9CHLO</name>
<dbReference type="Proteomes" id="UP000236333">
    <property type="component" value="Unassembled WGS sequence"/>
</dbReference>
<sequence>MDGRPIIGLDGKQVLTPLADCFRVFVPEDMDMAWPHRPTAANNGADGTQPQSYLEHSFKLISVTSAGAARTGKTTCAWGLAHALALGGLRVLLLNAASQPSAEECCLAKLVNTHFGGLSQFFSANGLGPAAANAATGANPREEHHAPTHEPQTLLAGLQALQHYQQQEAGPQDQQCIPRRVVAVDVQRLASQDQGGPGGSGRLFVMRSAEDISEWEAELSSSVHAYRSDLNAPEVFSRPPGAFYHLAQMQAYVLDASYVIVDTGRGSGPLLMNIIMSSHGFLVPCAIEHRGFLDPSRPYHHAESVLATLADQIMDWNDEDNPGSHVRICADVNSVREAVPGVATCTRYPAPTHTPKFLGVVYSPLGLCYRQFPYNQYTGIRAANAMLQDLLLPCLRAYGMLLPDEIYALAADRVPTALDDFNSGPQAIAQMHVPGPQPGVLGVLLEYGAMQHVSERESVPVFDLRPQHHLQHMQHMQRECDRMAAKVAHLHALVSGMVAMVQLEYDQPEWPRLGAVPQPGPREGWTPGATLVAEEYLRSALVH</sequence>
<evidence type="ECO:0008006" key="4">
    <source>
        <dbReference type="Google" id="ProtNLM"/>
    </source>
</evidence>
<accession>A0A2J8A196</accession>
<evidence type="ECO:0000313" key="2">
    <source>
        <dbReference type="EMBL" id="PNH06290.1"/>
    </source>
</evidence>
<evidence type="ECO:0000256" key="1">
    <source>
        <dbReference type="SAM" id="MobiDB-lite"/>
    </source>
</evidence>
<proteinExistence type="predicted"/>
<comment type="caution">
    <text evidence="2">The sequence shown here is derived from an EMBL/GenBank/DDBJ whole genome shotgun (WGS) entry which is preliminary data.</text>
</comment>
<keyword evidence="3" id="KW-1185">Reference proteome</keyword>
<feature type="region of interest" description="Disordered" evidence="1">
    <location>
        <begin position="131"/>
        <end position="150"/>
    </location>
</feature>
<reference evidence="2 3" key="1">
    <citation type="journal article" date="2017" name="Mol. Biol. Evol.">
        <title>The 4-celled Tetrabaena socialis nuclear genome reveals the essential components for genetic control of cell number at the origin of multicellularity in the volvocine lineage.</title>
        <authorList>
            <person name="Featherston J."/>
            <person name="Arakaki Y."/>
            <person name="Hanschen E.R."/>
            <person name="Ferris P.J."/>
            <person name="Michod R.E."/>
            <person name="Olson B.J.S.C."/>
            <person name="Nozaki H."/>
            <person name="Durand P.M."/>
        </authorList>
    </citation>
    <scope>NUCLEOTIDE SEQUENCE [LARGE SCALE GENOMIC DNA]</scope>
    <source>
        <strain evidence="2 3">NIES-571</strain>
    </source>
</reference>